<dbReference type="Pfam" id="PF01047">
    <property type="entry name" value="MarR"/>
    <property type="match status" value="1"/>
</dbReference>
<dbReference type="GO" id="GO:0006950">
    <property type="term" value="P:response to stress"/>
    <property type="evidence" value="ECO:0007669"/>
    <property type="project" value="TreeGrafter"/>
</dbReference>
<dbReference type="InterPro" id="IPR000835">
    <property type="entry name" value="HTH_MarR-typ"/>
</dbReference>
<dbReference type="RefSeq" id="WP_113290681.1">
    <property type="nucleotide sequence ID" value="NZ_QNTQ01000021.1"/>
</dbReference>
<dbReference type="GO" id="GO:0003700">
    <property type="term" value="F:DNA-binding transcription factor activity"/>
    <property type="evidence" value="ECO:0007669"/>
    <property type="project" value="InterPro"/>
</dbReference>
<evidence type="ECO:0000313" key="3">
    <source>
        <dbReference type="Proteomes" id="UP000253370"/>
    </source>
</evidence>
<organism evidence="2 3">
    <name type="scientific">Rhodosalinus halophilus</name>
    <dbReference type="NCBI Taxonomy" id="2259333"/>
    <lineage>
        <taxon>Bacteria</taxon>
        <taxon>Pseudomonadati</taxon>
        <taxon>Pseudomonadota</taxon>
        <taxon>Alphaproteobacteria</taxon>
        <taxon>Rhodobacterales</taxon>
        <taxon>Paracoccaceae</taxon>
        <taxon>Rhodosalinus</taxon>
    </lineage>
</organism>
<dbReference type="OrthoDB" id="8452803at2"/>
<proteinExistence type="predicted"/>
<dbReference type="PROSITE" id="PS50995">
    <property type="entry name" value="HTH_MARR_2"/>
    <property type="match status" value="1"/>
</dbReference>
<evidence type="ECO:0000313" key="2">
    <source>
        <dbReference type="EMBL" id="RBI83149.1"/>
    </source>
</evidence>
<dbReference type="Proteomes" id="UP000253370">
    <property type="component" value="Unassembled WGS sequence"/>
</dbReference>
<comment type="caution">
    <text evidence="2">The sequence shown here is derived from an EMBL/GenBank/DDBJ whole genome shotgun (WGS) entry which is preliminary data.</text>
</comment>
<dbReference type="InterPro" id="IPR036390">
    <property type="entry name" value="WH_DNA-bd_sf"/>
</dbReference>
<dbReference type="PANTHER" id="PTHR33164">
    <property type="entry name" value="TRANSCRIPTIONAL REGULATOR, MARR FAMILY"/>
    <property type="match status" value="1"/>
</dbReference>
<dbReference type="SMART" id="SM00347">
    <property type="entry name" value="HTH_MARR"/>
    <property type="match status" value="1"/>
</dbReference>
<keyword evidence="3" id="KW-1185">Reference proteome</keyword>
<accession>A0A365U5A7</accession>
<feature type="domain" description="HTH marR-type" evidence="1">
    <location>
        <begin position="9"/>
        <end position="146"/>
    </location>
</feature>
<name>A0A365U5A7_9RHOB</name>
<dbReference type="SUPFAM" id="SSF46785">
    <property type="entry name" value="Winged helix' DNA-binding domain"/>
    <property type="match status" value="1"/>
</dbReference>
<dbReference type="Gene3D" id="1.10.10.10">
    <property type="entry name" value="Winged helix-like DNA-binding domain superfamily/Winged helix DNA-binding domain"/>
    <property type="match status" value="1"/>
</dbReference>
<reference evidence="2 3" key="1">
    <citation type="submission" date="2018-07" db="EMBL/GenBank/DDBJ databases">
        <title>Rhodosalinus sp. strain E84T genomic sequence and assembly.</title>
        <authorList>
            <person name="Liu Z.-W."/>
            <person name="Lu D.-C."/>
        </authorList>
    </citation>
    <scope>NUCLEOTIDE SEQUENCE [LARGE SCALE GENOMIC DNA]</scope>
    <source>
        <strain evidence="2 3">E84</strain>
    </source>
</reference>
<sequence length="163" mass="18173">MKPPSDIVEPEILRDLVSYRIRLVQIAAFKQFEAVLAGFGTAPRYFGMLAIIEANPGIPQSRLAEAIFLERASLVPILDAMEREGIVRREGSPDDRRLRCVSLTDDGKALLEALKPHVARHEARMVAGLSARERGALIRLLRRVEDNLAAAATPPRKEKEARR</sequence>
<dbReference type="AlphaFoldDB" id="A0A365U5A7"/>
<dbReference type="PANTHER" id="PTHR33164:SF95">
    <property type="entry name" value="TRANSCRIPTIONAL REGULATOR"/>
    <property type="match status" value="1"/>
</dbReference>
<dbReference type="InterPro" id="IPR039422">
    <property type="entry name" value="MarR/SlyA-like"/>
</dbReference>
<dbReference type="InterPro" id="IPR036388">
    <property type="entry name" value="WH-like_DNA-bd_sf"/>
</dbReference>
<dbReference type="EMBL" id="QNTQ01000021">
    <property type="protein sequence ID" value="RBI83149.1"/>
    <property type="molecule type" value="Genomic_DNA"/>
</dbReference>
<protein>
    <submittedName>
        <fullName evidence="2">MarR family transcriptional regulator</fullName>
    </submittedName>
</protein>
<evidence type="ECO:0000259" key="1">
    <source>
        <dbReference type="PROSITE" id="PS50995"/>
    </source>
</evidence>
<gene>
    <name evidence="2" type="ORF">DRV85_17025</name>
</gene>
<dbReference type="PRINTS" id="PR00598">
    <property type="entry name" value="HTHMARR"/>
</dbReference>